<accession>A0AAW7QFB8</accession>
<reference evidence="1" key="2">
    <citation type="submission" date="2023-01" db="EMBL/GenBank/DDBJ databases">
        <authorList>
            <person name="Uljanovas D."/>
        </authorList>
    </citation>
    <scope>NUCLEOTIDE SEQUENCE</scope>
    <source>
        <strain evidence="1">S41</strain>
    </source>
</reference>
<sequence>MKKRIFKKIIWKASVENQKLKNFIKGAVKREALKIIMCHTKKFNSYIIIYGAKKQFLKEDYDFNNFSFAVKHYYKLERNRLQKKYLRIKNNNKVKELINTYKPVDVSLLTYYLRLNGNIEF</sequence>
<dbReference type="RefSeq" id="WP_301371217.1">
    <property type="nucleotide sequence ID" value="NZ_JAQJJF010000020.1"/>
</dbReference>
<proteinExistence type="predicted"/>
<dbReference type="AlphaFoldDB" id="A0AAW7QFB8"/>
<dbReference type="EMBL" id="JAQJJG010000017">
    <property type="protein sequence ID" value="MDN5124415.1"/>
    <property type="molecule type" value="Genomic_DNA"/>
</dbReference>
<comment type="caution">
    <text evidence="1">The sequence shown here is derived from an EMBL/GenBank/DDBJ whole genome shotgun (WGS) entry which is preliminary data.</text>
</comment>
<gene>
    <name evidence="1" type="ORF">PJV93_10895</name>
</gene>
<name>A0AAW7QFB8_9BACT</name>
<evidence type="ECO:0000313" key="1">
    <source>
        <dbReference type="EMBL" id="MDN5124415.1"/>
    </source>
</evidence>
<dbReference type="Proteomes" id="UP001170364">
    <property type="component" value="Unassembled WGS sequence"/>
</dbReference>
<reference evidence="1" key="1">
    <citation type="journal article" date="2023" name="Microorganisms">
        <title>Genomic Characterization of Arcobacter butzleri Strains Isolated from Various Sources in Lithuania.</title>
        <authorList>
            <person name="Uljanovas D."/>
            <person name="Golz G."/>
            <person name="Fleischmann S."/>
            <person name="Kudirkiene E."/>
            <person name="Kasetiene N."/>
            <person name="Grineviciene A."/>
            <person name="Tamuleviciene E."/>
            <person name="Aksomaitiene J."/>
            <person name="Alter T."/>
            <person name="Malakauskas M."/>
        </authorList>
    </citation>
    <scope>NUCLEOTIDE SEQUENCE</scope>
    <source>
        <strain evidence="1">S41</strain>
    </source>
</reference>
<protein>
    <submittedName>
        <fullName evidence="1">Uncharacterized protein</fullName>
    </submittedName>
</protein>
<evidence type="ECO:0000313" key="2">
    <source>
        <dbReference type="Proteomes" id="UP001170364"/>
    </source>
</evidence>
<organism evidence="1 2">
    <name type="scientific">Aliarcobacter butzleri</name>
    <dbReference type="NCBI Taxonomy" id="28197"/>
    <lineage>
        <taxon>Bacteria</taxon>
        <taxon>Pseudomonadati</taxon>
        <taxon>Campylobacterota</taxon>
        <taxon>Epsilonproteobacteria</taxon>
        <taxon>Campylobacterales</taxon>
        <taxon>Arcobacteraceae</taxon>
        <taxon>Aliarcobacter</taxon>
    </lineage>
</organism>